<feature type="transmembrane region" description="Helical" evidence="1">
    <location>
        <begin position="297"/>
        <end position="317"/>
    </location>
</feature>
<comment type="caution">
    <text evidence="3">The sequence shown here is derived from an EMBL/GenBank/DDBJ whole genome shotgun (WGS) entry which is preliminary data.</text>
</comment>
<dbReference type="RefSeq" id="WP_211303773.1">
    <property type="nucleotide sequence ID" value="NZ_PVZG01000006.1"/>
</dbReference>
<keyword evidence="1" id="KW-1133">Transmembrane helix</keyword>
<evidence type="ECO:0008006" key="5">
    <source>
        <dbReference type="Google" id="ProtNLM"/>
    </source>
</evidence>
<evidence type="ECO:0000256" key="1">
    <source>
        <dbReference type="SAM" id="Phobius"/>
    </source>
</evidence>
<dbReference type="Proteomes" id="UP000239209">
    <property type="component" value="Unassembled WGS sequence"/>
</dbReference>
<organism evidence="3 4">
    <name type="scientific">Pseudosporangium ferrugineum</name>
    <dbReference type="NCBI Taxonomy" id="439699"/>
    <lineage>
        <taxon>Bacteria</taxon>
        <taxon>Bacillati</taxon>
        <taxon>Actinomycetota</taxon>
        <taxon>Actinomycetes</taxon>
        <taxon>Micromonosporales</taxon>
        <taxon>Micromonosporaceae</taxon>
        <taxon>Pseudosporangium</taxon>
    </lineage>
</organism>
<keyword evidence="2" id="KW-0732">Signal</keyword>
<gene>
    <name evidence="3" type="ORF">CLV70_106309</name>
</gene>
<protein>
    <recommendedName>
        <fullName evidence="5">DUF4190 domain-containing protein</fullName>
    </recommendedName>
</protein>
<dbReference type="EMBL" id="PVZG01000006">
    <property type="protein sequence ID" value="PRY29588.1"/>
    <property type="molecule type" value="Genomic_DNA"/>
</dbReference>
<evidence type="ECO:0000313" key="3">
    <source>
        <dbReference type="EMBL" id="PRY29588.1"/>
    </source>
</evidence>
<feature type="signal peptide" evidence="2">
    <location>
        <begin position="1"/>
        <end position="31"/>
    </location>
</feature>
<dbReference type="AlphaFoldDB" id="A0A2T0S840"/>
<feature type="transmembrane region" description="Helical" evidence="1">
    <location>
        <begin position="252"/>
        <end position="276"/>
    </location>
</feature>
<accession>A0A2T0S840</accession>
<proteinExistence type="predicted"/>
<sequence>MHKTVNRSRMWRWIAFVLLGSLMAAGMGALAPTPAVARAEKYKLDVENKMGADVEFCLRSVSSGVVRDCTGKINTAKTDTLYIDFNQGEQIYLDYEVFGEHTHDGNLITGASQCTLTGTVTSPSLSCNIPNSGNVYKVDVDNKMGADTEFCIRTTTSATKRACSGRLQARKTATLYIEYKEGDVVYLDFEIFGEHTHDGNVITGGHQCTAEGIINFAKVDCHIPKEAGAGQKFTPAPMAPYALDVANPNAGVMALLGLLAWCVSACCVAGLLLIGISMALQLNRGVPGEFGEHWRGTALVAIACFIGTTAGPIVAFLDLV</sequence>
<evidence type="ECO:0000256" key="2">
    <source>
        <dbReference type="SAM" id="SignalP"/>
    </source>
</evidence>
<feature type="chain" id="PRO_5039707337" description="DUF4190 domain-containing protein" evidence="2">
    <location>
        <begin position="32"/>
        <end position="320"/>
    </location>
</feature>
<keyword evidence="4" id="KW-1185">Reference proteome</keyword>
<reference evidence="3 4" key="1">
    <citation type="submission" date="2018-03" db="EMBL/GenBank/DDBJ databases">
        <title>Genomic Encyclopedia of Archaeal and Bacterial Type Strains, Phase II (KMG-II): from individual species to whole genera.</title>
        <authorList>
            <person name="Goeker M."/>
        </authorList>
    </citation>
    <scope>NUCLEOTIDE SEQUENCE [LARGE SCALE GENOMIC DNA]</scope>
    <source>
        <strain evidence="3 4">DSM 45348</strain>
    </source>
</reference>
<name>A0A2T0S840_9ACTN</name>
<evidence type="ECO:0000313" key="4">
    <source>
        <dbReference type="Proteomes" id="UP000239209"/>
    </source>
</evidence>
<keyword evidence="1" id="KW-0812">Transmembrane</keyword>
<keyword evidence="1" id="KW-0472">Membrane</keyword>